<dbReference type="PROSITE" id="PS51257">
    <property type="entry name" value="PROKAR_LIPOPROTEIN"/>
    <property type="match status" value="1"/>
</dbReference>
<feature type="transmembrane region" description="Helical" evidence="1">
    <location>
        <begin position="30"/>
        <end position="48"/>
    </location>
</feature>
<evidence type="ECO:0000313" key="2">
    <source>
        <dbReference type="EMBL" id="OSO90590.1"/>
    </source>
</evidence>
<dbReference type="InterPro" id="IPR058341">
    <property type="entry name" value="DUF8028"/>
</dbReference>
<accession>A0A1X4G6G7</accession>
<comment type="caution">
    <text evidence="2">The sequence shown here is derived from an EMBL/GenBank/DDBJ whole genome shotgun (WGS) entry which is preliminary data.</text>
</comment>
<keyword evidence="1" id="KW-1133">Transmembrane helix</keyword>
<proteinExistence type="predicted"/>
<sequence>MSSRTSSARLLAPAHHGTTIAAACWQRAAACVRAVAFWAAVVLPLAYLPAAYDVAGFEMTGSTVVLIAVHVACFVIGHDHSDSSSSA</sequence>
<evidence type="ECO:0000313" key="3">
    <source>
        <dbReference type="Proteomes" id="UP000193587"/>
    </source>
</evidence>
<name>A0A1X4G6G7_HALEZ</name>
<organism evidence="2 3">
    <name type="scientific">Halorubrum ezzemoulense DSM 17463</name>
    <dbReference type="NCBI Taxonomy" id="1121945"/>
    <lineage>
        <taxon>Archaea</taxon>
        <taxon>Methanobacteriati</taxon>
        <taxon>Methanobacteriota</taxon>
        <taxon>Stenosarchaea group</taxon>
        <taxon>Halobacteria</taxon>
        <taxon>Halobacteriales</taxon>
        <taxon>Haloferacaceae</taxon>
        <taxon>Halorubrum</taxon>
    </lineage>
</organism>
<reference evidence="2 3" key="1">
    <citation type="submission" date="2017-04" db="EMBL/GenBank/DDBJ databases">
        <title>MLSA of the genus Halorubrum.</title>
        <authorList>
            <person name="De La Haba R."/>
            <person name="Sanchez-Porro C."/>
            <person name="Infante-Dominguez C."/>
            <person name="Ventosa A."/>
        </authorList>
    </citation>
    <scope>NUCLEOTIDE SEQUENCE [LARGE SCALE GENOMIC DNA]</scope>
    <source>
        <strain evidence="2 3">DSM 17463</strain>
    </source>
</reference>
<dbReference type="AlphaFoldDB" id="A0A1X4G6G7"/>
<keyword evidence="1" id="KW-0812">Transmembrane</keyword>
<evidence type="ECO:0000256" key="1">
    <source>
        <dbReference type="SAM" id="Phobius"/>
    </source>
</evidence>
<dbReference type="Pfam" id="PF26071">
    <property type="entry name" value="DUF8028"/>
    <property type="match status" value="1"/>
</dbReference>
<protein>
    <submittedName>
        <fullName evidence="2">Uncharacterized protein</fullName>
    </submittedName>
</protein>
<keyword evidence="1" id="KW-0472">Membrane</keyword>
<feature type="transmembrane region" description="Helical" evidence="1">
    <location>
        <begin position="54"/>
        <end position="77"/>
    </location>
</feature>
<gene>
    <name evidence="2" type="ORF">B9H04_16890</name>
</gene>
<dbReference type="EMBL" id="NEDJ01000105">
    <property type="protein sequence ID" value="OSO90590.1"/>
    <property type="molecule type" value="Genomic_DNA"/>
</dbReference>
<dbReference type="Proteomes" id="UP000193587">
    <property type="component" value="Unassembled WGS sequence"/>
</dbReference>